<protein>
    <submittedName>
        <fullName evidence="1">Uncharacterized protein</fullName>
    </submittedName>
</protein>
<organism evidence="1 2">
    <name type="scientific">Aspergillus aculeatinus CBS 121060</name>
    <dbReference type="NCBI Taxonomy" id="1448322"/>
    <lineage>
        <taxon>Eukaryota</taxon>
        <taxon>Fungi</taxon>
        <taxon>Dikarya</taxon>
        <taxon>Ascomycota</taxon>
        <taxon>Pezizomycotina</taxon>
        <taxon>Eurotiomycetes</taxon>
        <taxon>Eurotiomycetidae</taxon>
        <taxon>Eurotiales</taxon>
        <taxon>Aspergillaceae</taxon>
        <taxon>Aspergillus</taxon>
        <taxon>Aspergillus subgen. Circumdati</taxon>
    </lineage>
</organism>
<proteinExistence type="predicted"/>
<dbReference type="EMBL" id="KZ824964">
    <property type="protein sequence ID" value="RAH68737.1"/>
    <property type="molecule type" value="Genomic_DNA"/>
</dbReference>
<dbReference type="Proteomes" id="UP000249661">
    <property type="component" value="Unassembled WGS sequence"/>
</dbReference>
<accession>A0ACD1H5Q4</accession>
<sequence length="456" mass="51344">MSVTTLPPELVIQICGYLELADWCALRLTCKTLFLQLLEAFADSSFRTIWVLVTSESLSRLAAVAGNANLRTRVKDICIVPILSEETLEEESSRPRNISGAPKSTPVWTAIHGQESLTGAELCSRSTAYQAIVADHRIRRLRNQLPCVMEIASARFPGPLKKVAGNTHARALAAIVNGIVIGKPELRRFETCDSRHCGVSAQDLIALTTTKPKYKGFLILLRNLEALHLCLCNADKVPASQGNDDRLQDALEMVETAAPSLQTLIFSLSCAPFKHLSPRTFSQLSQRVHFTRLVELEIRDIDFTRGDLQAFLRSATTTLQRLILYKVSLVDTITPASSWDHRAPYVDRRQWRKDYKSEIGLRWRAVWEDLRHDLLSLRYLRMDTLLFCGHMIEFNDPPRSLNIQRQQARRIYTVTFEADHAHTTLSEWISDLKPTPSETVFARATGGGAFDSLFSP</sequence>
<name>A0ACD1H5Q4_9EURO</name>
<reference evidence="1" key="1">
    <citation type="submission" date="2018-02" db="EMBL/GenBank/DDBJ databases">
        <title>The genomes of Aspergillus section Nigri reveals drivers in fungal speciation.</title>
        <authorList>
            <consortium name="DOE Joint Genome Institute"/>
            <person name="Vesth T.C."/>
            <person name="Nybo J."/>
            <person name="Theobald S."/>
            <person name="Brandl J."/>
            <person name="Frisvad J.C."/>
            <person name="Nielsen K.F."/>
            <person name="Lyhne E.K."/>
            <person name="Kogle M.E."/>
            <person name="Kuo A."/>
            <person name="Riley R."/>
            <person name="Clum A."/>
            <person name="Nolan M."/>
            <person name="Lipzen A."/>
            <person name="Salamov A."/>
            <person name="Henrissat B."/>
            <person name="Wiebenga A."/>
            <person name="De vries R.P."/>
            <person name="Grigoriev I.V."/>
            <person name="Mortensen U.H."/>
            <person name="Andersen M.R."/>
            <person name="Baker S.E."/>
        </authorList>
    </citation>
    <scope>NUCLEOTIDE SEQUENCE</scope>
    <source>
        <strain evidence="1">CBS 121060</strain>
    </source>
</reference>
<keyword evidence="2" id="KW-1185">Reference proteome</keyword>
<gene>
    <name evidence="1" type="ORF">BO66DRAFT_454570</name>
</gene>
<evidence type="ECO:0000313" key="1">
    <source>
        <dbReference type="EMBL" id="RAH68737.1"/>
    </source>
</evidence>
<evidence type="ECO:0000313" key="2">
    <source>
        <dbReference type="Proteomes" id="UP000249661"/>
    </source>
</evidence>